<dbReference type="InterPro" id="IPR029058">
    <property type="entry name" value="AB_hydrolase_fold"/>
</dbReference>
<dbReference type="InterPro" id="IPR012223">
    <property type="entry name" value="TEII"/>
</dbReference>
<dbReference type="InterPro" id="IPR001031">
    <property type="entry name" value="Thioesterase"/>
</dbReference>
<evidence type="ECO:0000259" key="2">
    <source>
        <dbReference type="Pfam" id="PF00975"/>
    </source>
</evidence>
<dbReference type="PANTHER" id="PTHR11487">
    <property type="entry name" value="THIOESTERASE"/>
    <property type="match status" value="1"/>
</dbReference>
<accession>A0A6S6SEM3</accession>
<dbReference type="GO" id="GO:0008610">
    <property type="term" value="P:lipid biosynthetic process"/>
    <property type="evidence" value="ECO:0007669"/>
    <property type="project" value="TreeGrafter"/>
</dbReference>
<dbReference type="Pfam" id="PF00975">
    <property type="entry name" value="Thioesterase"/>
    <property type="match status" value="1"/>
</dbReference>
<dbReference type="Gene3D" id="3.40.50.1820">
    <property type="entry name" value="alpha/beta hydrolase"/>
    <property type="match status" value="1"/>
</dbReference>
<dbReference type="PANTHER" id="PTHR11487:SF0">
    <property type="entry name" value="S-ACYL FATTY ACID SYNTHASE THIOESTERASE, MEDIUM CHAIN"/>
    <property type="match status" value="1"/>
</dbReference>
<organism evidence="3">
    <name type="scientific">uncultured Sulfurovum sp</name>
    <dbReference type="NCBI Taxonomy" id="269237"/>
    <lineage>
        <taxon>Bacteria</taxon>
        <taxon>Pseudomonadati</taxon>
        <taxon>Campylobacterota</taxon>
        <taxon>Epsilonproteobacteria</taxon>
        <taxon>Campylobacterales</taxon>
        <taxon>Sulfurovaceae</taxon>
        <taxon>Sulfurovum</taxon>
        <taxon>environmental samples</taxon>
    </lineage>
</organism>
<protein>
    <submittedName>
        <fullName evidence="3">Surfactin synthase thioesterase subunit</fullName>
    </submittedName>
</protein>
<dbReference type="EMBL" id="CACVAU010000003">
    <property type="protein sequence ID" value="CAA6801258.1"/>
    <property type="molecule type" value="Genomic_DNA"/>
</dbReference>
<name>A0A6S6SEM3_9BACT</name>
<gene>
    <name evidence="3" type="ORF">HELGO_WM10245</name>
</gene>
<evidence type="ECO:0000313" key="3">
    <source>
        <dbReference type="EMBL" id="CAA6801258.1"/>
    </source>
</evidence>
<reference evidence="3" key="1">
    <citation type="submission" date="2020-01" db="EMBL/GenBank/DDBJ databases">
        <authorList>
            <person name="Meier V. D."/>
            <person name="Meier V D."/>
        </authorList>
    </citation>
    <scope>NUCLEOTIDE SEQUENCE</scope>
    <source>
        <strain evidence="3">HLG_WM_MAG_05</strain>
    </source>
</reference>
<proteinExistence type="inferred from homology"/>
<sequence>MSVHKKILFTIPFAGGNKFSFKAYETFLKNDFDIYPLELPGRGDRFSENLMTDIYSVRDDLFNQMKDYLDRDYIIYGHSLGGLLSYLVTLLIEEKNLKKPLHLIISGRANPSMKAKVIRHTLTKVNFINNLKNLGGMPSDFFKHPDLFDIFEPILRADFKISECFYLEENKKVYTKLSILYGDNDSFNLKEARAWENFTYHKPITLQKFKGNHFFIYKHVESICNLIKAS</sequence>
<dbReference type="SUPFAM" id="SSF53474">
    <property type="entry name" value="alpha/beta-Hydrolases"/>
    <property type="match status" value="1"/>
</dbReference>
<dbReference type="AlphaFoldDB" id="A0A6S6SEM3"/>
<comment type="similarity">
    <text evidence="1">Belongs to the thioesterase family.</text>
</comment>
<feature type="domain" description="Thioesterase" evidence="2">
    <location>
        <begin position="7"/>
        <end position="229"/>
    </location>
</feature>
<evidence type="ECO:0000256" key="1">
    <source>
        <dbReference type="ARBA" id="ARBA00007169"/>
    </source>
</evidence>